<keyword evidence="7" id="KW-1133">Transmembrane helix</keyword>
<dbReference type="AlphaFoldDB" id="A0AAD9WQX7"/>
<evidence type="ECO:0000256" key="2">
    <source>
        <dbReference type="ARBA" id="ARBA00005484"/>
    </source>
</evidence>
<keyword evidence="5" id="KW-0571">Peptide transport</keyword>
<evidence type="ECO:0000313" key="9">
    <source>
        <dbReference type="EMBL" id="KAK2640096.1"/>
    </source>
</evidence>
<dbReference type="GO" id="GO:0035673">
    <property type="term" value="F:oligopeptide transmembrane transporter activity"/>
    <property type="evidence" value="ECO:0007669"/>
    <property type="project" value="InterPro"/>
</dbReference>
<evidence type="ECO:0000256" key="6">
    <source>
        <dbReference type="ARBA" id="ARBA00022927"/>
    </source>
</evidence>
<name>A0AAD9WQX7_9ROSI</name>
<comment type="caution">
    <text evidence="9">The sequence shown here is derived from an EMBL/GenBank/DDBJ whole genome shotgun (WGS) entry which is preliminary data.</text>
</comment>
<reference evidence="9" key="1">
    <citation type="journal article" date="2023" name="Plant J.">
        <title>Genome sequences and population genomics provide insights into the demographic history, inbreeding, and mutation load of two 'living fossil' tree species of Dipteronia.</title>
        <authorList>
            <person name="Feng Y."/>
            <person name="Comes H.P."/>
            <person name="Chen J."/>
            <person name="Zhu S."/>
            <person name="Lu R."/>
            <person name="Zhang X."/>
            <person name="Li P."/>
            <person name="Qiu J."/>
            <person name="Olsen K.M."/>
            <person name="Qiu Y."/>
        </authorList>
    </citation>
    <scope>NUCLEOTIDE SEQUENCE</scope>
    <source>
        <strain evidence="9">KIB01</strain>
    </source>
</reference>
<dbReference type="GO" id="GO:0016020">
    <property type="term" value="C:membrane"/>
    <property type="evidence" value="ECO:0007669"/>
    <property type="project" value="UniProtKB-SubCell"/>
</dbReference>
<evidence type="ECO:0000256" key="3">
    <source>
        <dbReference type="ARBA" id="ARBA00022448"/>
    </source>
</evidence>
<dbReference type="Proteomes" id="UP001280121">
    <property type="component" value="Unassembled WGS sequence"/>
</dbReference>
<evidence type="ECO:0000313" key="10">
    <source>
        <dbReference type="Proteomes" id="UP001280121"/>
    </source>
</evidence>
<comment type="similarity">
    <text evidence="2">Belongs to the oligopeptide OPT transporter (TC 2.A.67.1) family.</text>
</comment>
<dbReference type="EMBL" id="JANJYI010000008">
    <property type="protein sequence ID" value="KAK2640096.1"/>
    <property type="molecule type" value="Genomic_DNA"/>
</dbReference>
<organism evidence="9 10">
    <name type="scientific">Dipteronia dyeriana</name>
    <dbReference type="NCBI Taxonomy" id="168575"/>
    <lineage>
        <taxon>Eukaryota</taxon>
        <taxon>Viridiplantae</taxon>
        <taxon>Streptophyta</taxon>
        <taxon>Embryophyta</taxon>
        <taxon>Tracheophyta</taxon>
        <taxon>Spermatophyta</taxon>
        <taxon>Magnoliopsida</taxon>
        <taxon>eudicotyledons</taxon>
        <taxon>Gunneridae</taxon>
        <taxon>Pentapetalae</taxon>
        <taxon>rosids</taxon>
        <taxon>malvids</taxon>
        <taxon>Sapindales</taxon>
        <taxon>Sapindaceae</taxon>
        <taxon>Hippocastanoideae</taxon>
        <taxon>Acereae</taxon>
        <taxon>Dipteronia</taxon>
    </lineage>
</organism>
<evidence type="ECO:0000256" key="7">
    <source>
        <dbReference type="ARBA" id="ARBA00022989"/>
    </source>
</evidence>
<evidence type="ECO:0000256" key="5">
    <source>
        <dbReference type="ARBA" id="ARBA00022856"/>
    </source>
</evidence>
<keyword evidence="4" id="KW-0812">Transmembrane</keyword>
<evidence type="ECO:0000256" key="4">
    <source>
        <dbReference type="ARBA" id="ARBA00022692"/>
    </source>
</evidence>
<accession>A0AAD9WQX7</accession>
<evidence type="ECO:0000256" key="1">
    <source>
        <dbReference type="ARBA" id="ARBA00004141"/>
    </source>
</evidence>
<keyword evidence="8" id="KW-0472">Membrane</keyword>
<sequence length="92" mass="10488">MSYQEIATWKNVSKYYESPGLNVITEFVIGYMLPGKPLANVTFKTYGTISMAQAVVFLSDFKLGHYMKVPPKSMFIIQKTCRPAFSNHDEKL</sequence>
<dbReference type="PANTHER" id="PTHR22601">
    <property type="entry name" value="ISP4 LIKE PROTEIN"/>
    <property type="match status" value="1"/>
</dbReference>
<evidence type="ECO:0000256" key="8">
    <source>
        <dbReference type="ARBA" id="ARBA00023136"/>
    </source>
</evidence>
<keyword evidence="6" id="KW-0653">Protein transport</keyword>
<dbReference type="InterPro" id="IPR004813">
    <property type="entry name" value="OPT"/>
</dbReference>
<proteinExistence type="inferred from homology"/>
<keyword evidence="3" id="KW-0813">Transport</keyword>
<gene>
    <name evidence="9" type="ORF">Ddye_027891</name>
</gene>
<keyword evidence="10" id="KW-1185">Reference proteome</keyword>
<protein>
    <submittedName>
        <fullName evidence="9">Uncharacterized protein</fullName>
    </submittedName>
</protein>
<dbReference type="Pfam" id="PF03169">
    <property type="entry name" value="OPT"/>
    <property type="match status" value="1"/>
</dbReference>
<comment type="subcellular location">
    <subcellularLocation>
        <location evidence="1">Membrane</location>
        <topology evidence="1">Multi-pass membrane protein</topology>
    </subcellularLocation>
</comment>
<dbReference type="GO" id="GO:0015031">
    <property type="term" value="P:protein transport"/>
    <property type="evidence" value="ECO:0007669"/>
    <property type="project" value="UniProtKB-KW"/>
</dbReference>
<dbReference type="InterPro" id="IPR004648">
    <property type="entry name" value="Oligpept_transpt"/>
</dbReference>